<dbReference type="GO" id="GO:0016491">
    <property type="term" value="F:oxidoreductase activity"/>
    <property type="evidence" value="ECO:0007669"/>
    <property type="project" value="UniProtKB-KW"/>
</dbReference>
<reference evidence="6" key="1">
    <citation type="journal article" date="2015" name="Genome Announc.">
        <title>Genome sequence of the AIDS-associated pathogen Penicillium marneffei (ATCC18224) and its near taxonomic relative Talaromyces stipitatus (ATCC10500).</title>
        <authorList>
            <person name="Nierman W.C."/>
            <person name="Fedorova-Abrams N.D."/>
            <person name="Andrianopoulos A."/>
        </authorList>
    </citation>
    <scope>NUCLEOTIDE SEQUENCE [LARGE SCALE GENOMIC DNA]</scope>
    <source>
        <strain evidence="6">ATCC 10500 / CBS 375.48 / QM 6759 / NRRL 1006</strain>
    </source>
</reference>
<dbReference type="InterPro" id="IPR036291">
    <property type="entry name" value="NAD(P)-bd_dom_sf"/>
</dbReference>
<dbReference type="VEuPathDB" id="FungiDB:TSTA_065080"/>
<protein>
    <submittedName>
        <fullName evidence="5">2-hydroxyacid dehydrogenase, putative</fullName>
    </submittedName>
</protein>
<dbReference type="GeneID" id="8102325"/>
<accession>B8LTH0</accession>
<dbReference type="RefSeq" id="XP_002340435.1">
    <property type="nucleotide sequence ID" value="XM_002340394.1"/>
</dbReference>
<dbReference type="GO" id="GO:0051287">
    <property type="term" value="F:NAD binding"/>
    <property type="evidence" value="ECO:0007669"/>
    <property type="project" value="InterPro"/>
</dbReference>
<evidence type="ECO:0000313" key="5">
    <source>
        <dbReference type="EMBL" id="EED23048.1"/>
    </source>
</evidence>
<keyword evidence="6" id="KW-1185">Reference proteome</keyword>
<keyword evidence="2" id="KW-0520">NAD</keyword>
<dbReference type="EMBL" id="EQ962652">
    <property type="protein sequence ID" value="EED23048.1"/>
    <property type="molecule type" value="Genomic_DNA"/>
</dbReference>
<dbReference type="InterPro" id="IPR029752">
    <property type="entry name" value="D-isomer_DH_CS1"/>
</dbReference>
<dbReference type="InParanoid" id="B8LTH0"/>
<evidence type="ECO:0000256" key="3">
    <source>
        <dbReference type="SAM" id="MobiDB-lite"/>
    </source>
</evidence>
<dbReference type="PhylomeDB" id="B8LTH0"/>
<dbReference type="OMA" id="ANAFGME"/>
<dbReference type="PANTHER" id="PTHR43333">
    <property type="entry name" value="2-HACID_DH_C DOMAIN-CONTAINING PROTEIN"/>
    <property type="match status" value="1"/>
</dbReference>
<evidence type="ECO:0000313" key="6">
    <source>
        <dbReference type="Proteomes" id="UP000001745"/>
    </source>
</evidence>
<dbReference type="SUPFAM" id="SSF51735">
    <property type="entry name" value="NAD(P)-binding Rossmann-fold domains"/>
    <property type="match status" value="1"/>
</dbReference>
<dbReference type="InterPro" id="IPR006140">
    <property type="entry name" value="D-isomer_DH_NAD-bd"/>
</dbReference>
<dbReference type="OrthoDB" id="298012at2759"/>
<proteinExistence type="predicted"/>
<keyword evidence="1" id="KW-0560">Oxidoreductase</keyword>
<dbReference type="STRING" id="441959.B8LTH0"/>
<gene>
    <name evidence="5" type="ORF">TSTA_065080</name>
</gene>
<sequence>MIGWRNPKTENHILSLIGAFETATTMERLLITLPFQERTDIIDQIRTAFPNMRITYMRHDVPAREAFVKQEMDVPTGRTEASPHPFQRSWDRPRCKQTRLARFKHQHHQFSKRPVACCRGVVIGALLGQFRQLFAFKELQRSRTWRSVDIGNALLNLYGKTMAILGYGSIGRQVARVAQALGMKLIVHTSRKEETYHQAGMGEPDGTIPGVWFSGRTKEELHHFLSCGADVLVLSLPLTAGTRHIIGHEELKIMNAQNLAFLVNIARDSVLDHTALLQSLKNRPRNDGLLGAALDVTEPEPLPADSEV</sequence>
<dbReference type="HOGENOM" id="CLU_019796_1_0_1"/>
<dbReference type="AlphaFoldDB" id="B8LTH0"/>
<dbReference type="Gene3D" id="3.40.50.720">
    <property type="entry name" value="NAD(P)-binding Rossmann-like Domain"/>
    <property type="match status" value="1"/>
</dbReference>
<dbReference type="eggNOG" id="KOG0068">
    <property type="taxonomic scope" value="Eukaryota"/>
</dbReference>
<organism evidence="5 6">
    <name type="scientific">Talaromyces stipitatus (strain ATCC 10500 / CBS 375.48 / QM 6759 / NRRL 1006)</name>
    <name type="common">Penicillium stipitatum</name>
    <dbReference type="NCBI Taxonomy" id="441959"/>
    <lineage>
        <taxon>Eukaryota</taxon>
        <taxon>Fungi</taxon>
        <taxon>Dikarya</taxon>
        <taxon>Ascomycota</taxon>
        <taxon>Pezizomycotina</taxon>
        <taxon>Eurotiomycetes</taxon>
        <taxon>Eurotiomycetidae</taxon>
        <taxon>Eurotiales</taxon>
        <taxon>Trichocomaceae</taxon>
        <taxon>Talaromyces</taxon>
        <taxon>Talaromyces sect. Talaromyces</taxon>
    </lineage>
</organism>
<name>B8LTH0_TALSN</name>
<feature type="region of interest" description="Disordered" evidence="3">
    <location>
        <begin position="72"/>
        <end position="91"/>
    </location>
</feature>
<dbReference type="PANTHER" id="PTHR43333:SF1">
    <property type="entry name" value="D-ISOMER SPECIFIC 2-HYDROXYACID DEHYDROGENASE NAD-BINDING DOMAIN-CONTAINING PROTEIN"/>
    <property type="match status" value="1"/>
</dbReference>
<dbReference type="Pfam" id="PF02826">
    <property type="entry name" value="2-Hacid_dh_C"/>
    <property type="match status" value="1"/>
</dbReference>
<evidence type="ECO:0000256" key="1">
    <source>
        <dbReference type="ARBA" id="ARBA00023002"/>
    </source>
</evidence>
<dbReference type="Proteomes" id="UP000001745">
    <property type="component" value="Unassembled WGS sequence"/>
</dbReference>
<feature type="domain" description="D-isomer specific 2-hydroxyacid dehydrogenase NAD-binding" evidence="4">
    <location>
        <begin position="124"/>
        <end position="307"/>
    </location>
</feature>
<evidence type="ECO:0000256" key="2">
    <source>
        <dbReference type="ARBA" id="ARBA00023027"/>
    </source>
</evidence>
<dbReference type="PROSITE" id="PS00065">
    <property type="entry name" value="D_2_HYDROXYACID_DH_1"/>
    <property type="match status" value="1"/>
</dbReference>
<evidence type="ECO:0000259" key="4">
    <source>
        <dbReference type="Pfam" id="PF02826"/>
    </source>
</evidence>